<dbReference type="Proteomes" id="UP000245119">
    <property type="component" value="Linkage Group LG9"/>
</dbReference>
<dbReference type="Gene3D" id="3.90.550.20">
    <property type="match status" value="1"/>
</dbReference>
<dbReference type="PANTHER" id="PTHR46830">
    <property type="entry name" value="TRANSFERASE, PUTATIVE-RELATED"/>
    <property type="match status" value="1"/>
</dbReference>
<comment type="caution">
    <text evidence="1">The sequence shown here is derived from an EMBL/GenBank/DDBJ whole genome shotgun (WGS) entry which is preliminary data.</text>
</comment>
<dbReference type="OrthoDB" id="6061538at2759"/>
<dbReference type="SUPFAM" id="SSF53448">
    <property type="entry name" value="Nucleotide-diphospho-sugar transferases"/>
    <property type="match status" value="1"/>
</dbReference>
<dbReference type="Pfam" id="PF04488">
    <property type="entry name" value="Gly_transf_sug"/>
    <property type="match status" value="1"/>
</dbReference>
<reference evidence="1 2" key="1">
    <citation type="submission" date="2018-04" db="EMBL/GenBank/DDBJ databases">
        <title>The genome of golden apple snail Pomacea canaliculata provides insight into stress tolerance and invasive adaptation.</title>
        <authorList>
            <person name="Liu C."/>
            <person name="Liu B."/>
            <person name="Ren Y."/>
            <person name="Zhang Y."/>
            <person name="Wang H."/>
            <person name="Li S."/>
            <person name="Jiang F."/>
            <person name="Yin L."/>
            <person name="Zhang G."/>
            <person name="Qian W."/>
            <person name="Fan W."/>
        </authorList>
    </citation>
    <scope>NUCLEOTIDE SEQUENCE [LARGE SCALE GENOMIC DNA]</scope>
    <source>
        <strain evidence="1">SZHN2017</strain>
        <tissue evidence="1">Muscle</tissue>
    </source>
</reference>
<name>A0A2T7NW30_POMCA</name>
<gene>
    <name evidence="1" type="ORF">C0Q70_15879</name>
</gene>
<sequence length="349" mass="39671">MTTTTPDVLHMLSLFETARARASQKGFCPPLPPEFPPGASFLPCDWGLRRVPCAARLRAILVCRDASADIALQRVTAVTPPAHVNFNDSCLERAVRARCYGDGLPVPRLLHYVSLSREEFPYHALLSALSALRFFKPCLLLVHGDRLPFGPAWEVLLQLVPQVVHVAREQPAAIFGHQIDMVHHRADVVRLEAMMKYGGLYLDMDQLVLSSLDDLRQSDVTLGVEFNGSRICNAMFLAKPQAAFLLRWYDAYKTFNDSWWMQHSGEIPYQMALSSPGEVKLVHTFFSPNFKNMTSLYEGTYDWRSNHGVHLYYRFNTKYFERAHIEKVNNSLGEIARHILFGSSRRCLT</sequence>
<dbReference type="InterPro" id="IPR029044">
    <property type="entry name" value="Nucleotide-diphossugar_trans"/>
</dbReference>
<protein>
    <recommendedName>
        <fullName evidence="3">Alpha-1,4-N-acetylglucosaminyltransferase</fullName>
    </recommendedName>
</protein>
<keyword evidence="2" id="KW-1185">Reference proteome</keyword>
<evidence type="ECO:0000313" key="1">
    <source>
        <dbReference type="EMBL" id="PVD25379.1"/>
    </source>
</evidence>
<proteinExistence type="predicted"/>
<evidence type="ECO:0000313" key="2">
    <source>
        <dbReference type="Proteomes" id="UP000245119"/>
    </source>
</evidence>
<dbReference type="PANTHER" id="PTHR46830:SF2">
    <property type="entry name" value="ALPHA-1,4-N-ACETYLGLUCOSAMINYLTRANSFERASE"/>
    <property type="match status" value="1"/>
</dbReference>
<dbReference type="InterPro" id="IPR007577">
    <property type="entry name" value="GlycoTrfase_DXD_sugar-bd_CS"/>
</dbReference>
<dbReference type="EMBL" id="PZQS01000009">
    <property type="protein sequence ID" value="PVD25379.1"/>
    <property type="molecule type" value="Genomic_DNA"/>
</dbReference>
<accession>A0A2T7NW30</accession>
<dbReference type="AlphaFoldDB" id="A0A2T7NW30"/>
<organism evidence="1 2">
    <name type="scientific">Pomacea canaliculata</name>
    <name type="common">Golden apple snail</name>
    <dbReference type="NCBI Taxonomy" id="400727"/>
    <lineage>
        <taxon>Eukaryota</taxon>
        <taxon>Metazoa</taxon>
        <taxon>Spiralia</taxon>
        <taxon>Lophotrochozoa</taxon>
        <taxon>Mollusca</taxon>
        <taxon>Gastropoda</taxon>
        <taxon>Caenogastropoda</taxon>
        <taxon>Architaenioglossa</taxon>
        <taxon>Ampullarioidea</taxon>
        <taxon>Ampullariidae</taxon>
        <taxon>Pomacea</taxon>
    </lineage>
</organism>
<evidence type="ECO:0008006" key="3">
    <source>
        <dbReference type="Google" id="ProtNLM"/>
    </source>
</evidence>